<dbReference type="InterPro" id="IPR025326">
    <property type="entry name" value="DUF4232"/>
</dbReference>
<sequence length="191" mass="19088">MKLNVMGGAALGVVLVAALTGCRADAGTSSGGAGAPVEARESPGSTQQRAAGAERCTADVLRARLGGLDQAAGAASSAVVVVNVGAASCYVRGYPGVAFADADGGLMLGSSERVGGPATRVTLRPGASAWAGIDWTAPRTPAEAAYVHAPRLLTVIPPDDTVKLKVPWTFGTPGDRGHIRIQPFRAGTGPS</sequence>
<protein>
    <submittedName>
        <fullName evidence="3">DUF4232 domain-containing protein</fullName>
    </submittedName>
</protein>
<proteinExistence type="predicted"/>
<evidence type="ECO:0000313" key="4">
    <source>
        <dbReference type="Proteomes" id="UP000774570"/>
    </source>
</evidence>
<evidence type="ECO:0000256" key="1">
    <source>
        <dbReference type="SAM" id="MobiDB-lite"/>
    </source>
</evidence>
<keyword evidence="4" id="KW-1185">Reference proteome</keyword>
<dbReference type="Proteomes" id="UP000774570">
    <property type="component" value="Unassembled WGS sequence"/>
</dbReference>
<comment type="caution">
    <text evidence="3">The sequence shown here is derived from an EMBL/GenBank/DDBJ whole genome shotgun (WGS) entry which is preliminary data.</text>
</comment>
<evidence type="ECO:0000259" key="2">
    <source>
        <dbReference type="Pfam" id="PF14016"/>
    </source>
</evidence>
<evidence type="ECO:0000313" key="3">
    <source>
        <dbReference type="EMBL" id="MBW8484110.1"/>
    </source>
</evidence>
<dbReference type="Pfam" id="PF14016">
    <property type="entry name" value="DUF4232"/>
    <property type="match status" value="1"/>
</dbReference>
<gene>
    <name evidence="3" type="ORF">K1Y72_17125</name>
</gene>
<reference evidence="3 4" key="1">
    <citation type="submission" date="2021-07" db="EMBL/GenBank/DDBJ databases">
        <title>Actinomadura sp. PM05-2 isolated from lichen.</title>
        <authorList>
            <person name="Somphong A."/>
            <person name="Phongsopitanun W."/>
            <person name="Tanasupawat S."/>
            <person name="Peongsungnone V."/>
        </authorList>
    </citation>
    <scope>NUCLEOTIDE SEQUENCE [LARGE SCALE GENOMIC DNA]</scope>
    <source>
        <strain evidence="3 4">PM05-2</strain>
    </source>
</reference>
<name>A0ABS7FVV6_9ACTN</name>
<dbReference type="EMBL" id="JAIBOA010000010">
    <property type="protein sequence ID" value="MBW8484110.1"/>
    <property type="molecule type" value="Genomic_DNA"/>
</dbReference>
<dbReference type="RefSeq" id="WP_220167345.1">
    <property type="nucleotide sequence ID" value="NZ_JAIBOA010000010.1"/>
</dbReference>
<accession>A0ABS7FVV6</accession>
<dbReference type="PROSITE" id="PS51257">
    <property type="entry name" value="PROKAR_LIPOPROTEIN"/>
    <property type="match status" value="1"/>
</dbReference>
<feature type="domain" description="DUF4232" evidence="2">
    <location>
        <begin position="56"/>
        <end position="184"/>
    </location>
</feature>
<feature type="region of interest" description="Disordered" evidence="1">
    <location>
        <begin position="27"/>
        <end position="53"/>
    </location>
</feature>
<organism evidence="3 4">
    <name type="scientific">Actinomadura parmotrematis</name>
    <dbReference type="NCBI Taxonomy" id="2864039"/>
    <lineage>
        <taxon>Bacteria</taxon>
        <taxon>Bacillati</taxon>
        <taxon>Actinomycetota</taxon>
        <taxon>Actinomycetes</taxon>
        <taxon>Streptosporangiales</taxon>
        <taxon>Thermomonosporaceae</taxon>
        <taxon>Actinomadura</taxon>
    </lineage>
</organism>